<dbReference type="InterPro" id="IPR028082">
    <property type="entry name" value="Peripla_BP_I"/>
</dbReference>
<dbReference type="SUPFAM" id="SSF53822">
    <property type="entry name" value="Periplasmic binding protein-like I"/>
    <property type="match status" value="1"/>
</dbReference>
<dbReference type="PANTHER" id="PTHR30146">
    <property type="entry name" value="LACI-RELATED TRANSCRIPTIONAL REPRESSOR"/>
    <property type="match status" value="1"/>
</dbReference>
<comment type="caution">
    <text evidence="5">The sequence shown here is derived from an EMBL/GenBank/DDBJ whole genome shotgun (WGS) entry which is preliminary data.</text>
</comment>
<gene>
    <name evidence="5" type="ORF">IAA53_06530</name>
</gene>
<dbReference type="GO" id="GO:0000976">
    <property type="term" value="F:transcription cis-regulatory region binding"/>
    <property type="evidence" value="ECO:0007669"/>
    <property type="project" value="TreeGrafter"/>
</dbReference>
<dbReference type="Pfam" id="PF13377">
    <property type="entry name" value="Peripla_BP_3"/>
    <property type="match status" value="1"/>
</dbReference>
<proteinExistence type="predicted"/>
<dbReference type="AlphaFoldDB" id="A0A9D1DHV4"/>
<dbReference type="Gene3D" id="3.40.50.2300">
    <property type="match status" value="2"/>
</dbReference>
<dbReference type="InterPro" id="IPR010982">
    <property type="entry name" value="Lambda_DNA-bd_dom_sf"/>
</dbReference>
<evidence type="ECO:0000256" key="3">
    <source>
        <dbReference type="ARBA" id="ARBA00023163"/>
    </source>
</evidence>
<evidence type="ECO:0000259" key="4">
    <source>
        <dbReference type="PROSITE" id="PS50932"/>
    </source>
</evidence>
<protein>
    <submittedName>
        <fullName evidence="5">LacI family DNA-binding transcriptional regulator</fullName>
    </submittedName>
</protein>
<dbReference type="Pfam" id="PF00356">
    <property type="entry name" value="LacI"/>
    <property type="match status" value="1"/>
</dbReference>
<dbReference type="SMART" id="SM00354">
    <property type="entry name" value="HTH_LACI"/>
    <property type="match status" value="1"/>
</dbReference>
<accession>A0A9D1DHV4</accession>
<dbReference type="EMBL" id="DVHE01000051">
    <property type="protein sequence ID" value="HIR50925.1"/>
    <property type="molecule type" value="Genomic_DNA"/>
</dbReference>
<dbReference type="Gene3D" id="1.10.260.40">
    <property type="entry name" value="lambda repressor-like DNA-binding domains"/>
    <property type="match status" value="1"/>
</dbReference>
<dbReference type="InterPro" id="IPR000843">
    <property type="entry name" value="HTH_LacI"/>
</dbReference>
<dbReference type="Proteomes" id="UP000824239">
    <property type="component" value="Unassembled WGS sequence"/>
</dbReference>
<evidence type="ECO:0000313" key="5">
    <source>
        <dbReference type="EMBL" id="HIR50925.1"/>
    </source>
</evidence>
<name>A0A9D1DHV4_9FIRM</name>
<evidence type="ECO:0000256" key="1">
    <source>
        <dbReference type="ARBA" id="ARBA00023015"/>
    </source>
</evidence>
<reference evidence="5" key="2">
    <citation type="journal article" date="2021" name="PeerJ">
        <title>Extensive microbial diversity within the chicken gut microbiome revealed by metagenomics and culture.</title>
        <authorList>
            <person name="Gilroy R."/>
            <person name="Ravi A."/>
            <person name="Getino M."/>
            <person name="Pursley I."/>
            <person name="Horton D.L."/>
            <person name="Alikhan N.F."/>
            <person name="Baker D."/>
            <person name="Gharbi K."/>
            <person name="Hall N."/>
            <person name="Watson M."/>
            <person name="Adriaenssens E.M."/>
            <person name="Foster-Nyarko E."/>
            <person name="Jarju S."/>
            <person name="Secka A."/>
            <person name="Antonio M."/>
            <person name="Oren A."/>
            <person name="Chaudhuri R.R."/>
            <person name="La Ragione R."/>
            <person name="Hildebrand F."/>
            <person name="Pallen M.J."/>
        </authorList>
    </citation>
    <scope>NUCLEOTIDE SEQUENCE</scope>
    <source>
        <strain evidence="5">ChiBcec15-4380</strain>
    </source>
</reference>
<keyword evidence="2 5" id="KW-0238">DNA-binding</keyword>
<keyword evidence="1" id="KW-0805">Transcription regulation</keyword>
<organism evidence="5 6">
    <name type="scientific">Candidatus Avoscillospira avicola</name>
    <dbReference type="NCBI Taxonomy" id="2840706"/>
    <lineage>
        <taxon>Bacteria</taxon>
        <taxon>Bacillati</taxon>
        <taxon>Bacillota</taxon>
        <taxon>Clostridia</taxon>
        <taxon>Eubacteriales</taxon>
        <taxon>Oscillospiraceae</taxon>
        <taxon>Oscillospiraceae incertae sedis</taxon>
        <taxon>Candidatus Avoscillospira</taxon>
    </lineage>
</organism>
<evidence type="ECO:0000256" key="2">
    <source>
        <dbReference type="ARBA" id="ARBA00023125"/>
    </source>
</evidence>
<dbReference type="PROSITE" id="PS50932">
    <property type="entry name" value="HTH_LACI_2"/>
    <property type="match status" value="1"/>
</dbReference>
<dbReference type="InterPro" id="IPR046335">
    <property type="entry name" value="LacI/GalR-like_sensor"/>
</dbReference>
<sequence>MTTIKDIARISGYSLGTVSRVLNNHPDVSDKARAQILAVVQELGFEPNANAKHLKMQTFSDIAVLVKGTQNPLFADILEKLQALLHAQGEGVFVAYLDEDANEVKYALELCRIRRPKGFLFLGGDLEFFRQDFAAITVPSVLLTNDASALALPNLSSFSTDDAAAAQAAIDYLAAAGHRAIGVLGGNLAQEQISYRRLQAVEAAMARHGLPFSRDVQHEPCRYSMQDGYAAAQRLLERAPHLSAVFALGDVIALGAMRAARDRGLGVPADLSVVGFDGIVSGQFSIPRLTTLRQDTARLAELAVESLLSRLHYAAPPRHQLIPFQLLPRESVQSLSPTP</sequence>
<feature type="domain" description="HTH lacI-type" evidence="4">
    <location>
        <begin position="2"/>
        <end position="56"/>
    </location>
</feature>
<dbReference type="GO" id="GO:0003700">
    <property type="term" value="F:DNA-binding transcription factor activity"/>
    <property type="evidence" value="ECO:0007669"/>
    <property type="project" value="TreeGrafter"/>
</dbReference>
<evidence type="ECO:0000313" key="6">
    <source>
        <dbReference type="Proteomes" id="UP000824239"/>
    </source>
</evidence>
<dbReference type="CDD" id="cd01392">
    <property type="entry name" value="HTH_LacI"/>
    <property type="match status" value="1"/>
</dbReference>
<reference evidence="5" key="1">
    <citation type="submission" date="2020-10" db="EMBL/GenBank/DDBJ databases">
        <authorList>
            <person name="Gilroy R."/>
        </authorList>
    </citation>
    <scope>NUCLEOTIDE SEQUENCE</scope>
    <source>
        <strain evidence="5">ChiBcec15-4380</strain>
    </source>
</reference>
<dbReference type="PANTHER" id="PTHR30146:SF120">
    <property type="entry name" value="ALANINE RACEMASE"/>
    <property type="match status" value="1"/>
</dbReference>
<dbReference type="SUPFAM" id="SSF47413">
    <property type="entry name" value="lambda repressor-like DNA-binding domains"/>
    <property type="match status" value="1"/>
</dbReference>
<keyword evidence="3" id="KW-0804">Transcription</keyword>